<dbReference type="HAMAP" id="MF_00765">
    <property type="entry name" value="DarP"/>
    <property type="match status" value="1"/>
</dbReference>
<dbReference type="NCBIfam" id="NF003593">
    <property type="entry name" value="PRK05255.1-1"/>
    <property type="match status" value="1"/>
</dbReference>
<dbReference type="PANTHER" id="PTHR38101">
    <property type="entry name" value="UPF0307 PROTEIN YJGA"/>
    <property type="match status" value="1"/>
</dbReference>
<keyword evidence="2" id="KW-0690">Ribosome biogenesis</keyword>
<evidence type="ECO:0000313" key="5">
    <source>
        <dbReference type="EMBL" id="VAX34227.1"/>
    </source>
</evidence>
<dbReference type="GO" id="GO:0042254">
    <property type="term" value="P:ribosome biogenesis"/>
    <property type="evidence" value="ECO:0007669"/>
    <property type="project" value="UniProtKB-KW"/>
</dbReference>
<evidence type="ECO:0000256" key="4">
    <source>
        <dbReference type="ARBA" id="ARBA00022884"/>
    </source>
</evidence>
<sequence>MEEISKTQKKKEALSLQALGEQLVKLPKEQIEDIDLPAEIHDAVMFAKTLKKHGALRRQLQYIGTLMRRCDTGPIREALRLLEQGNYKKALEFREMERWRDELIAGNKALIEEILTRCPDADRQKLTQLIRNAEKEQLNNKPPRASRLLFRYLKEIRTV</sequence>
<evidence type="ECO:0000256" key="1">
    <source>
        <dbReference type="ARBA" id="ARBA00022490"/>
    </source>
</evidence>
<dbReference type="Gene3D" id="1.10.60.30">
    <property type="entry name" value="PSPTO4464-like domains"/>
    <property type="match status" value="2"/>
</dbReference>
<dbReference type="EMBL" id="UOGI01000277">
    <property type="protein sequence ID" value="VAX34227.1"/>
    <property type="molecule type" value="Genomic_DNA"/>
</dbReference>
<dbReference type="CDD" id="cd16331">
    <property type="entry name" value="YjgA-like"/>
    <property type="match status" value="1"/>
</dbReference>
<dbReference type="InterPro" id="IPR006839">
    <property type="entry name" value="DarP"/>
</dbReference>
<evidence type="ECO:0000256" key="3">
    <source>
        <dbReference type="ARBA" id="ARBA00022730"/>
    </source>
</evidence>
<proteinExistence type="inferred from homology"/>
<gene>
    <name evidence="5" type="ORF">MNBD_NITROSPIRAE03-2031</name>
</gene>
<dbReference type="PANTHER" id="PTHR38101:SF1">
    <property type="entry name" value="UPF0307 PROTEIN YJGA"/>
    <property type="match status" value="1"/>
</dbReference>
<reference evidence="5" key="1">
    <citation type="submission" date="2018-06" db="EMBL/GenBank/DDBJ databases">
        <authorList>
            <person name="Zhirakovskaya E."/>
        </authorList>
    </citation>
    <scope>NUCLEOTIDE SEQUENCE</scope>
</reference>
<dbReference type="GO" id="GO:0005829">
    <property type="term" value="C:cytosol"/>
    <property type="evidence" value="ECO:0007669"/>
    <property type="project" value="TreeGrafter"/>
</dbReference>
<keyword evidence="3" id="KW-0699">rRNA-binding</keyword>
<dbReference type="PIRSF" id="PIRSF016183">
    <property type="entry name" value="UCP016183"/>
    <property type="match status" value="1"/>
</dbReference>
<organism evidence="5">
    <name type="scientific">hydrothermal vent metagenome</name>
    <dbReference type="NCBI Taxonomy" id="652676"/>
    <lineage>
        <taxon>unclassified sequences</taxon>
        <taxon>metagenomes</taxon>
        <taxon>ecological metagenomes</taxon>
    </lineage>
</organism>
<name>A0A3B1DYW8_9ZZZZ</name>
<dbReference type="AlphaFoldDB" id="A0A3B1DYW8"/>
<dbReference type="InterPro" id="IPR023153">
    <property type="entry name" value="DarP_sf"/>
</dbReference>
<evidence type="ECO:0000256" key="2">
    <source>
        <dbReference type="ARBA" id="ARBA00022517"/>
    </source>
</evidence>
<dbReference type="Pfam" id="PF04751">
    <property type="entry name" value="DarP"/>
    <property type="match status" value="1"/>
</dbReference>
<dbReference type="GO" id="GO:0019843">
    <property type="term" value="F:rRNA binding"/>
    <property type="evidence" value="ECO:0007669"/>
    <property type="project" value="UniProtKB-KW"/>
</dbReference>
<keyword evidence="1" id="KW-0963">Cytoplasm</keyword>
<dbReference type="SUPFAM" id="SSF158710">
    <property type="entry name" value="PSPTO4464-like"/>
    <property type="match status" value="1"/>
</dbReference>
<accession>A0A3B1DYW8</accession>
<keyword evidence="4" id="KW-0694">RNA-binding</keyword>
<protein>
    <submittedName>
        <fullName evidence="5">Uncharacterized protein</fullName>
    </submittedName>
</protein>